<sequence>MSFFKKALGAAVGYKVYKNHQPPTIVPPPEMVIVAIEKKGALGSQWRIKYKKRDNMNVTQSFTVNRNTSGMTIGSMKVGIYWN</sequence>
<accession>A0A383EGT9</accession>
<organism evidence="1">
    <name type="scientific">marine metagenome</name>
    <dbReference type="NCBI Taxonomy" id="408172"/>
    <lineage>
        <taxon>unclassified sequences</taxon>
        <taxon>metagenomes</taxon>
        <taxon>ecological metagenomes</taxon>
    </lineage>
</organism>
<name>A0A383EGT9_9ZZZZ</name>
<evidence type="ECO:0000313" key="1">
    <source>
        <dbReference type="EMBL" id="SVE55859.1"/>
    </source>
</evidence>
<proteinExistence type="predicted"/>
<dbReference type="AlphaFoldDB" id="A0A383EGT9"/>
<reference evidence="1" key="1">
    <citation type="submission" date="2018-05" db="EMBL/GenBank/DDBJ databases">
        <authorList>
            <person name="Lanie J.A."/>
            <person name="Ng W.-L."/>
            <person name="Kazmierczak K.M."/>
            <person name="Andrzejewski T.M."/>
            <person name="Davidsen T.M."/>
            <person name="Wayne K.J."/>
            <person name="Tettelin H."/>
            <person name="Glass J.I."/>
            <person name="Rusch D."/>
            <person name="Podicherti R."/>
            <person name="Tsui H.-C.T."/>
            <person name="Winkler M.E."/>
        </authorList>
    </citation>
    <scope>NUCLEOTIDE SEQUENCE</scope>
</reference>
<dbReference type="EMBL" id="UINC01225686">
    <property type="protein sequence ID" value="SVE55859.1"/>
    <property type="molecule type" value="Genomic_DNA"/>
</dbReference>
<protein>
    <submittedName>
        <fullName evidence="1">Uncharacterized protein</fullName>
    </submittedName>
</protein>
<gene>
    <name evidence="1" type="ORF">METZ01_LOCUS508713</name>
</gene>